<feature type="compositionally biased region" description="Basic residues" evidence="2">
    <location>
        <begin position="463"/>
        <end position="477"/>
    </location>
</feature>
<dbReference type="PROSITE" id="PS50102">
    <property type="entry name" value="RRM"/>
    <property type="match status" value="1"/>
</dbReference>
<evidence type="ECO:0000313" key="5">
    <source>
        <dbReference type="Proteomes" id="UP001140513"/>
    </source>
</evidence>
<dbReference type="InterPro" id="IPR052600">
    <property type="entry name" value="Nuc_rcpt_coact/corep"/>
</dbReference>
<feature type="compositionally biased region" description="Polar residues" evidence="2">
    <location>
        <begin position="262"/>
        <end position="282"/>
    </location>
</feature>
<feature type="compositionally biased region" description="Basic and acidic residues" evidence="2">
    <location>
        <begin position="387"/>
        <end position="407"/>
    </location>
</feature>
<dbReference type="SMART" id="SM00360">
    <property type="entry name" value="RRM"/>
    <property type="match status" value="1"/>
</dbReference>
<dbReference type="SUPFAM" id="SSF54928">
    <property type="entry name" value="RNA-binding domain, RBD"/>
    <property type="match status" value="1"/>
</dbReference>
<dbReference type="InterPro" id="IPR000504">
    <property type="entry name" value="RRM_dom"/>
</dbReference>
<dbReference type="OrthoDB" id="10044938at2759"/>
<dbReference type="PANTHER" id="PTHR23295">
    <property type="entry name" value="NUCLEAR RECEPTOR COACTIVATOR 5-RELATED"/>
    <property type="match status" value="1"/>
</dbReference>
<protein>
    <submittedName>
        <fullName evidence="4">Nuclear polyadenylated RNA-binding protein 3</fullName>
    </submittedName>
</protein>
<gene>
    <name evidence="4" type="primary">NAB3</name>
    <name evidence="4" type="ORF">N0V89_009585</name>
</gene>
<dbReference type="RefSeq" id="XP_056067601.1">
    <property type="nucleotide sequence ID" value="XM_056218336.1"/>
</dbReference>
<keyword evidence="5" id="KW-1185">Reference proteome</keyword>
<dbReference type="Proteomes" id="UP001140513">
    <property type="component" value="Unassembled WGS sequence"/>
</dbReference>
<feature type="compositionally biased region" description="Polar residues" evidence="2">
    <location>
        <begin position="98"/>
        <end position="125"/>
    </location>
</feature>
<keyword evidence="1" id="KW-0694">RNA-binding</keyword>
<feature type="compositionally biased region" description="Basic and acidic residues" evidence="2">
    <location>
        <begin position="431"/>
        <end position="441"/>
    </location>
</feature>
<dbReference type="InterPro" id="IPR034167">
    <property type="entry name" value="Nab3_RRM"/>
</dbReference>
<feature type="compositionally biased region" description="Pro residues" evidence="2">
    <location>
        <begin position="205"/>
        <end position="215"/>
    </location>
</feature>
<dbReference type="InterPro" id="IPR035979">
    <property type="entry name" value="RBD_domain_sf"/>
</dbReference>
<feature type="compositionally biased region" description="Polar residues" evidence="2">
    <location>
        <begin position="71"/>
        <end position="86"/>
    </location>
</feature>
<accession>A0A9W8XDM7</accession>
<dbReference type="GO" id="GO:0003723">
    <property type="term" value="F:RNA binding"/>
    <property type="evidence" value="ECO:0007669"/>
    <property type="project" value="UniProtKB-UniRule"/>
</dbReference>
<dbReference type="GeneID" id="80913115"/>
<evidence type="ECO:0000256" key="2">
    <source>
        <dbReference type="SAM" id="MobiDB-lite"/>
    </source>
</evidence>
<evidence type="ECO:0000256" key="1">
    <source>
        <dbReference type="PROSITE-ProRule" id="PRU00176"/>
    </source>
</evidence>
<dbReference type="Gene3D" id="3.30.70.330">
    <property type="match status" value="1"/>
</dbReference>
<feature type="region of interest" description="Disordered" evidence="2">
    <location>
        <begin position="1"/>
        <end position="141"/>
    </location>
</feature>
<name>A0A9W8XDM7_9PLEO</name>
<evidence type="ECO:0000313" key="4">
    <source>
        <dbReference type="EMBL" id="KAJ4348213.1"/>
    </source>
</evidence>
<feature type="compositionally biased region" description="Low complexity" evidence="2">
    <location>
        <begin position="58"/>
        <end position="70"/>
    </location>
</feature>
<dbReference type="CDD" id="cd12342">
    <property type="entry name" value="RRM_Nab3p"/>
    <property type="match status" value="1"/>
</dbReference>
<feature type="region of interest" description="Disordered" evidence="2">
    <location>
        <begin position="377"/>
        <end position="494"/>
    </location>
</feature>
<dbReference type="Pfam" id="PF00076">
    <property type="entry name" value="RRM_1"/>
    <property type="match status" value="1"/>
</dbReference>
<evidence type="ECO:0000259" key="3">
    <source>
        <dbReference type="PROSITE" id="PS50102"/>
    </source>
</evidence>
<proteinExistence type="predicted"/>
<organism evidence="4 5">
    <name type="scientific">Didymosphaeria variabile</name>
    <dbReference type="NCBI Taxonomy" id="1932322"/>
    <lineage>
        <taxon>Eukaryota</taxon>
        <taxon>Fungi</taxon>
        <taxon>Dikarya</taxon>
        <taxon>Ascomycota</taxon>
        <taxon>Pezizomycotina</taxon>
        <taxon>Dothideomycetes</taxon>
        <taxon>Pleosporomycetidae</taxon>
        <taxon>Pleosporales</taxon>
        <taxon>Massarineae</taxon>
        <taxon>Didymosphaeriaceae</taxon>
        <taxon>Didymosphaeria</taxon>
    </lineage>
</organism>
<dbReference type="AlphaFoldDB" id="A0A9W8XDM7"/>
<reference evidence="4" key="1">
    <citation type="submission" date="2022-10" db="EMBL/GenBank/DDBJ databases">
        <title>Tapping the CABI collections for fungal endophytes: first genome assemblies for Collariella, Neodidymelliopsis, Ascochyta clinopodiicola, Didymella pomorum, Didymosphaeria variabile, Neocosmospora piperis and Neocucurbitaria cava.</title>
        <authorList>
            <person name="Hill R."/>
        </authorList>
    </citation>
    <scope>NUCLEOTIDE SEQUENCE</scope>
    <source>
        <strain evidence="4">IMI 356815</strain>
    </source>
</reference>
<dbReference type="EMBL" id="JAPEUX010000007">
    <property type="protein sequence ID" value="KAJ4348213.1"/>
    <property type="molecule type" value="Genomic_DNA"/>
</dbReference>
<dbReference type="InterPro" id="IPR012677">
    <property type="entry name" value="Nucleotide-bd_a/b_plait_sf"/>
</dbReference>
<feature type="compositionally biased region" description="Low complexity" evidence="2">
    <location>
        <begin position="192"/>
        <end position="204"/>
    </location>
</feature>
<feature type="domain" description="RRM" evidence="3">
    <location>
        <begin position="323"/>
        <end position="394"/>
    </location>
</feature>
<dbReference type="PANTHER" id="PTHR23295:SF6">
    <property type="entry name" value="NEOSIN, ISOFORM A"/>
    <property type="match status" value="1"/>
</dbReference>
<feature type="compositionally biased region" description="Polar residues" evidence="2">
    <location>
        <begin position="170"/>
        <end position="183"/>
    </location>
</feature>
<sequence length="767" mass="83928">MRSSPSPPEDAQHFRGSTLTPESPKPLHHPSPSNIPILEKQMDPMLGEPALSIGTPVSYQQYPQQTQTPSANSSTSYYADASQNAQIAPAVGAGVSPGYTTQGHTGQQDTPAMHNFSQPSASFSDANHAPAQEHRNSYAFDANAFANQQNLQAQSPNVASVDVQALLDQLSTPGNAAGSSQYAPPTVPPQPSQQSTNASSLPAAPHLPPRPPPQEKPSTHPNYNPNDDIRSFHPHSSHRGSIQLQPLNVRGGTGGADKMSPTVGSASSGYGQRQSQDFNRSGSHGDDEDSRWPPEVNKKYEDFLDQERRFVTDGQWDQFPMGSRLFIGNLPTEKVTKRDIFHRFHRHGDLAQISIKQAYGFVQFLTAESCSRALRAEQGQQVRGRKMHLEVSKPQRNTKKAEPDRNAGRRRSRSPDYGRGSRNANPLSPPDNRRFRDDYRPTRSPSPRRNQGYRARDPSPDRYRRRRSSSRSPRRYRSPSPRRGSTPDLSLPFRAPHEVPDVQVLVLDEGVPRGFIRWVEETFERASLRVNVLILSPRLNENAVVRRQIIEGVLAIVRLNSGSIPRSTIHVQLFDRSRGNDNVSYNEYADLDPPTAVALVADAKQKSRSFSVQQPAPPTYGQTYGAPAVNPYAPHVPTANAAIAPNLTNLISTLDPNSLSQLLGAMSGNGAQQAPQAQAALTPDLARLLSSVSTPAAAPAYKPPTAQPFPAPYQPQQPQPAVQAPGNLPVTNSYVLPQNTQYIGQPAQGAKAPDMAEIMAQLAKYQR</sequence>
<comment type="caution">
    <text evidence="4">The sequence shown here is derived from an EMBL/GenBank/DDBJ whole genome shotgun (WGS) entry which is preliminary data.</text>
</comment>
<feature type="region of interest" description="Disordered" evidence="2">
    <location>
        <begin position="170"/>
        <end position="295"/>
    </location>
</feature>